<dbReference type="InterPro" id="IPR011641">
    <property type="entry name" value="Tyr-kin_ephrin_A/B_rcpt-like"/>
</dbReference>
<evidence type="ECO:0000313" key="4">
    <source>
        <dbReference type="EMBL" id="KAG5836886.1"/>
    </source>
</evidence>
<dbReference type="SUPFAM" id="SSF57586">
    <property type="entry name" value="TNF receptor-like"/>
    <property type="match status" value="2"/>
</dbReference>
<dbReference type="SUPFAM" id="SSF57184">
    <property type="entry name" value="Growth factor receptor domain"/>
    <property type="match status" value="15"/>
</dbReference>
<feature type="domain" description="Tyrosine-protein kinase ephrin type A/B receptor-like" evidence="3">
    <location>
        <begin position="647"/>
        <end position="687"/>
    </location>
</feature>
<gene>
    <name evidence="4" type="ORF">ANANG_G00233440</name>
</gene>
<comment type="caution">
    <text evidence="4">The sequence shown here is derived from an EMBL/GenBank/DDBJ whole genome shotgun (WGS) entry which is preliminary data.</text>
</comment>
<reference evidence="4" key="1">
    <citation type="submission" date="2021-01" db="EMBL/GenBank/DDBJ databases">
        <title>A chromosome-scale assembly of European eel, Anguilla anguilla.</title>
        <authorList>
            <person name="Henkel C."/>
            <person name="Jong-Raadsen S.A."/>
            <person name="Dufour S."/>
            <person name="Weltzien F.-A."/>
            <person name="Palstra A.P."/>
            <person name="Pelster B."/>
            <person name="Spaink H.P."/>
            <person name="Van Den Thillart G.E."/>
            <person name="Jansen H."/>
            <person name="Zahm M."/>
            <person name="Klopp C."/>
            <person name="Cedric C."/>
            <person name="Louis A."/>
            <person name="Berthelot C."/>
            <person name="Parey E."/>
            <person name="Roest Crollius H."/>
            <person name="Montfort J."/>
            <person name="Robinson-Rechavi M."/>
            <person name="Bucao C."/>
            <person name="Bouchez O."/>
            <person name="Gislard M."/>
            <person name="Lluch J."/>
            <person name="Milhes M."/>
            <person name="Lampietro C."/>
            <person name="Lopez Roques C."/>
            <person name="Donnadieu C."/>
            <person name="Braasch I."/>
            <person name="Desvignes T."/>
            <person name="Postlethwait J."/>
            <person name="Bobe J."/>
            <person name="Guiguen Y."/>
            <person name="Dirks R."/>
        </authorList>
    </citation>
    <scope>NUCLEOTIDE SEQUENCE</scope>
    <source>
        <strain evidence="4">Tag_6206</strain>
        <tissue evidence="4">Liver</tissue>
    </source>
</reference>
<keyword evidence="2" id="KW-0472">Membrane</keyword>
<proteinExistence type="predicted"/>
<dbReference type="PANTHER" id="PTHR46104:SF1">
    <property type="entry name" value="GENE 9195-RELATED"/>
    <property type="match status" value="1"/>
</dbReference>
<dbReference type="InterPro" id="IPR009030">
    <property type="entry name" value="Growth_fac_rcpt_cys_sf"/>
</dbReference>
<feature type="region of interest" description="Disordered" evidence="1">
    <location>
        <begin position="2073"/>
        <end position="2092"/>
    </location>
</feature>
<protein>
    <recommendedName>
        <fullName evidence="3">Tyrosine-protein kinase ephrin type A/B receptor-like domain-containing protein</fullName>
    </recommendedName>
</protein>
<accession>A0A9D3LUW8</accession>
<feature type="domain" description="Tyrosine-protein kinase ephrin type A/B receptor-like" evidence="3">
    <location>
        <begin position="2739"/>
        <end position="2766"/>
    </location>
</feature>
<feature type="region of interest" description="Disordered" evidence="1">
    <location>
        <begin position="1343"/>
        <end position="1366"/>
    </location>
</feature>
<dbReference type="Gene3D" id="2.10.50.10">
    <property type="entry name" value="Tumor Necrosis Factor Receptor, subunit A, domain 2"/>
    <property type="match status" value="16"/>
</dbReference>
<dbReference type="Pfam" id="PF07699">
    <property type="entry name" value="Ephrin_rec_like"/>
    <property type="match status" value="2"/>
</dbReference>
<feature type="transmembrane region" description="Helical" evidence="2">
    <location>
        <begin position="4072"/>
        <end position="4096"/>
    </location>
</feature>
<keyword evidence="5" id="KW-1185">Reference proteome</keyword>
<dbReference type="SMART" id="SM01411">
    <property type="entry name" value="Ephrin_rec_like"/>
    <property type="match status" value="49"/>
</dbReference>
<dbReference type="EMBL" id="JAFIRN010000013">
    <property type="protein sequence ID" value="KAG5836886.1"/>
    <property type="molecule type" value="Genomic_DNA"/>
</dbReference>
<dbReference type="Proteomes" id="UP001044222">
    <property type="component" value="Chromosome 13"/>
</dbReference>
<evidence type="ECO:0000256" key="1">
    <source>
        <dbReference type="SAM" id="MobiDB-lite"/>
    </source>
</evidence>
<name>A0A9D3LUW8_ANGAN</name>
<evidence type="ECO:0000256" key="2">
    <source>
        <dbReference type="SAM" id="Phobius"/>
    </source>
</evidence>
<dbReference type="PANTHER" id="PTHR46104">
    <property type="entry name" value="GENE 9195-RELATED-RELATED"/>
    <property type="match status" value="1"/>
</dbReference>
<feature type="compositionally biased region" description="Polar residues" evidence="1">
    <location>
        <begin position="2073"/>
        <end position="2083"/>
    </location>
</feature>
<organism evidence="4 5">
    <name type="scientific">Anguilla anguilla</name>
    <name type="common">European freshwater eel</name>
    <name type="synonym">Muraena anguilla</name>
    <dbReference type="NCBI Taxonomy" id="7936"/>
    <lineage>
        <taxon>Eukaryota</taxon>
        <taxon>Metazoa</taxon>
        <taxon>Chordata</taxon>
        <taxon>Craniata</taxon>
        <taxon>Vertebrata</taxon>
        <taxon>Euteleostomi</taxon>
        <taxon>Actinopterygii</taxon>
        <taxon>Neopterygii</taxon>
        <taxon>Teleostei</taxon>
        <taxon>Anguilliformes</taxon>
        <taxon>Anguillidae</taxon>
        <taxon>Anguilla</taxon>
    </lineage>
</organism>
<evidence type="ECO:0000313" key="5">
    <source>
        <dbReference type="Proteomes" id="UP001044222"/>
    </source>
</evidence>
<sequence>MGYYCEEGTGVPHGTPCPAGTAGGQPAQTTRAACKRCAEGRFCPEGSAVPGLPCARGRFCPAGTLEEVSCPKGTFTPHQGATSTSDPLPCQPGTFNPLEGQDDPADCRPCYPGKACTQGALKGPDVDCMQGACPPGTLSNRTGLTDRSQCQRCPPRYACLRGTGGIQRPPLACFPGHFCPPGTMYPTQHQCPAGTWSERVGMQSERECQPCPRGWYCLPGAGVPSGRCSSGHYCPEGTQYGSQYPCPPGTYSTRMGNGHREDCQFCPEGHYCPEGTSKPTPCPSRTFRRLKGGQQPQDCSTCPAGYSCPLPATVSPRTCGAGSYSDEGSVECSPCLRGHYCSEETTSEEAMLRVMICPPGLLCSQGLDREPQRSATLCPIGFYCPGGSINPNPIPCPNGTYSGQPGLRDVTECVTCPEGHFCFSEEPQDRPISEPTGRCPDGHQCPPGTGNPFSFPCQAGSFRNNSFGHRGALCALCPAGYLCGGPATHTPSVCPEGFFCAEGSSVPEPCEEGTYSPRPALRSASECSPCGGGQYCSGVGQTAPSGDCREGFYCRERATSATPADGPTGGLCPAGSFCPSGSAAPTPCPPGTFSNSTGLTGLQQCANCPPGYYCSGSNSTSPTGPCFAGHYCPTGSASPTQHEVEKGQYSTAGAARAQLCPLGTFQPARGQASCLTCERGRFCNQTGLAHPTLCPPGHYCPTGTSMPRPCPPGSYLARTGGEEVQHCGRCDAGTFCRSPGLSAPQGPCEPGFYCSGGARTASPVNTSTGGVCPAGYYCPSGTRHPQEHPCPPGTWSNALGATDASSCWLCPAGFFCNGTALVQPSGLCAPGFYCTGGAESPAPDDGVTGQRCPMGFHCPVGSTAPLKCPEGTYANNTGASRCMDCPPGRYCTEAGGVQLCPEGHYCPGGTGEDVLPCPPGTYSPQPGQSHLEQCLLCPAGMYCEDWSLSGPTGPCQSGYFCLAGINFQNPDGNISTGVGGPCPKGHYCPAGTSLPLPCPPGSFSNRLHVTERAGCTPCPPGQFCGSAGLAWPSGPCREGRYCPGGDSAPTGPESGEGVCPVAHYCPPGSAAPIPCPAGNYTNLTGQALCSRCHAGHATQYPCPRGYYNPEPMTQSLDSCLPCPPGHYCEKERLTTVSGKCRAGWFCVSAAWNSQPFDLDNYTNANCLCPATSTGGRCQEGYYCPAGSSEPLPCPPGAFCNATGLAQPVGPCSPGYYCSGGATRPRPTDAVTGNICPPGTYCGNASGEPRLCPAGSFSAVAGISSEAQCQHCTAGSYCSAVLGHRPVTALPPYPALLACTRTGRSSLSAWPVSLDITVISTWEQLMAPVPGPAHGALLPPRNGHGRPVWLPSGDIQPPRGRDQPGRLHDVPPREVLPAAGLSEPGGDCHAGFWCKEGARSPTPTEGDTGVPCPAGYYCPTGTVAPVPCPLGTWWNSKGCKSPEECQPCPSGFYCDTPGLSTPSGPCSAGFYCTERAVTPTPSDNRTGGRCPEQHYCPVGTSQPVLCEPGTFITVTQATACWPCPPGRYCMNGTIQLCPAGFYCPEGSGYDWRACPEGTYGADAGLTAISECRECDPGHYCGQRNATAVTGPCQEGYYCPGGNASPQPHSDSAGEGGPCPAGHYCPRGAAEPQPCPEGTFSNLTRLVSKDDCTPCSPGHYCRSAGLTSPSGECWEGFFCHQGAVLPNSPVRDGRGGPCPPGYFCPKGVAAPQGHECATGHYCPVGSASKYQQPCPAGAFNPHTRKGHLEDCLPCPPGFFCGTPGLSAASGPCIAGHFCIARATTPSPEDGKTGDKCPRGHYCPEGSSSPKQCPVGRYSNTSGNTELSHCLPCPAGFSCASPGLSAPSGLCQAGYYCPLGQNSSNPTSYTCSPGHRCPPGSVTQSPCAPGTYQDRPGQADCAPCPAGHFCTGSSHPETGHTPSPCPKGHYCPPGAKSGVEFPCPVGTFSDRTGVSRAEQCAPCPPGKYCGSAGLSAPTGQCSAGYLCILGAVVPQPAGDASGGRCSSGTYCPKGSVSMLPCPPGTYNPLEGAASVDACLPCPRGQYCAGIGLDAPSGSCSPGHYCSLGSSSAEPQELSTASTAHESNLSDEAFPAPGENGGGVCPRGHYCPAGGAQPLPCPPGTFLSKYGAQSEAECQPCPAAFYCPEWGQRSAGLECPEGWFCPVGSSLGQLPEHRCPEGHACPSGSAKPAVCPPGTHQPLPAQSTCSPCPPAGTLGQTEGLHSQQLCAPCPAGSYCNGSALTTPTGPCSAGHYCTLGAVEPAPLSQAYGDSCPPGHYCPQGSSSPVPCPMGTYLPNKGAPFSSFCTPCPPGHYCDSLGATHPSGLCSPGHYCTEGAETATPQASSSDLGCSCDVILKAANDMHSLCSWGRNTTCHTPEGSEKMGRNIQALSHPANLQNDTDITCASFKGDICPQGFYCPEGSSAPKPPPAPLETTAPWALPTLCPALRAPSKAPLVDPLWRTARPAPGHYCSQSGLVVPSGPCAAGHYCPGGQATARPPEHACAAGHFCPQGSARETACSPGSYQPREGQEACAVCPAGSVCPKEEMIHPMPCQAGFYCPMGTASQLLCPPGSYGNHSGLTEASECTPCDPGMYCKGSGNTSPTGPCSAGFLCFGGSPLPSPTDEVTGAQCPPGFYCPAGSFSPRPCPKGTFSEQSGLAEPSQCRPCSPGHYCSEPGLSAVSGPCLPGYFCLEGSQSAAPDRSAFGAVCSPGHYCESGTASPAPCPAGTHRPDNGGRRIEDCVACPAGWFQGQEGQMECTPCPPGFHCPPPSQGSSAASAPLPCPAGYFCPRETPPAGPAPCPKGTFSSALGLSAAGQCLPCPEGYFCGSEGLVEPTGRCRPGFLCFGGAQVPNPTDHQTGSPCPRGAFCQQGVIVGLCSEGYYCAWGSSSPEPDLCPAGYYCPTGTDAPAPCPREPSAPGGGTPDRTTAWPALPVTSARGQQWVPSSPAPQGQCVPSVGGLAQKTASCVLQVRSAANGLCPAGHYCPAGEGYPLPCPPGSYSSSVGLRRAEQCQACPAGHYCDRPALTHVSQAALCDAGLQGYLCPRGFRCPIGTPMRVPCEPGSYGPTPGATLCTPCPAGTVCPSPATQEPSTCPAGHYCEGGTALAQACPAGTLSELTGAQSPSTCVPCPAGQYCSTPGSSQPQGQCRAGYFCQGGATDPAPQGSPSFPRNGPCPLGHYCPAGTPSPLPCPTGSVLNHTGGHSIESCLPCPPGQYCASEGQGYPSGPCSDGFYCPPNFSSTSPLGFLCPKGHYCPLGSGYALPCPTGEYQPNPGASGCIPCRPGFYCEETIAGDPWPCPAHSYCPAATMVPLPCPNGTFTPPDLRGLQEEGECLPCPPGRFCKAGKVLGRCAAGYLCISGSAEATPQGPPLQDRSQCRRGVQCAGPCPAGFYCVEGTEEPQACPAHTVRATPGATGRQDCLPCPPQHWCREGDPSLHLCPAGHYCDGLGEGEGESEGGVGPKECPPFTYRSTPGARNRGDCHPCPAGSFCNDTGLTDYSAHPCPPGFWCSGVGPPVLCPAGTMRPLPGAGSPSQCMPCQAGTYCPDPRSTGRPNIHGTPCRSAFQCPAGSAMETPCLAGSYCGPGTGEPTPCPGGFVCPEGSATYNTPQQVCAFPHYCPENSSSARLCDGGYAPLNTSGLRGSRDTSCLLCEGGTYRPGSSPDPHCLTCPAGYHCPPGTEHYWSNPCPVGYFCPLGSDNPTPCPPGSYGNSTHAKLLEECHPCPAGTFNHLSAQRACFPCGSSSYSPEGSASCICLGQNRAFQHSDGSCLCKTGFVFYNQLDYKSTDADSVLDCQPEVNERCGGGQVRLASSRDCHCELYVAVEELCNASCLSSLPHVSARLASDGQLLLKVKGQVESSMWSREVVDILGPDIHVKTIGRVHFVQFGSDGVFGWIMTNQTLIDRFLSAEPRTLWDRETRRRSDSSNVREFSDSPPVPRIPNPIACLASNDMLLFQLTINHTDRHLSHFPVYQKDHLFSSNPSWDFGAFRKLEQLIKHSQYNSSRFAHVFTQSGKYVFLDNGVPDRSLIVAVSERGTECDPAAPAFQPASPAQLVRHGILRQPRLNLLPNWGAIAGVLGLLVLLTVVLIATALVLKPSRVGLIAQGRPKPKWRSLGEPSIPPGYVYAGGGVDVCDVLGHRGVGEGAEAEEPAVCRGYKNGRVELEEFNVKTLYDKLEDQTLHLVSQLAKHRKDNLEFYRNICQQTDSLKDLLENMDLAKMSQLRELLSLKSGDDITAEKETVKDPSASLLEAALRAVEGLMHRADGESWAQQDVAAGTCPGDVGDATQQSAAGGLSEQDLSKLVALTPLSKTLREIQRSLQSLPSAEEDKAVFHESEQESVGHLVPVALGNLPPHHFAVFLFGCRVARLLCGGHGFPPLTLLLARAVPLSRLTGLAEHCRGDFYYDAANRILYLHQDKLGNAGEFIATLLHSMACIASGSTTKGFIQAFHSAVSALSLALFHSSFTSRINKTGEIKEEFTGALAEEFLSVKVPIEMGFSEPELAERLQKFKFFKLQQYLREMKSNQTQEKVAEPGSENGDAAIKVLSVEQEIDRLNEVFLQLSVGLQGRAERRGGQDYCSPTQGTLEPCLSRHGTLLLDLKRRCVDQRLSQGQCICVCGSCSILGSVIVQVEDQPAWRQPPFA</sequence>
<keyword evidence="2" id="KW-1133">Transmembrane helix</keyword>
<keyword evidence="2" id="KW-0812">Transmembrane</keyword>
<evidence type="ECO:0000259" key="3">
    <source>
        <dbReference type="Pfam" id="PF07699"/>
    </source>
</evidence>